<evidence type="ECO:0000256" key="6">
    <source>
        <dbReference type="SAM" id="SignalP"/>
    </source>
</evidence>
<proteinExistence type="inferred from homology"/>
<feature type="domain" description="Bowman-Birk serine protease inhibitors family" evidence="7">
    <location>
        <begin position="63"/>
        <end position="77"/>
    </location>
</feature>
<dbReference type="PROSITE" id="PS00281">
    <property type="entry name" value="BOWMAN_BIRK"/>
    <property type="match status" value="1"/>
</dbReference>
<keyword evidence="2 5" id="KW-0646">Protease inhibitor</keyword>
<dbReference type="SUPFAM" id="SSF57247">
    <property type="entry name" value="Bowman-Birk inhibitor, BBI"/>
    <property type="match status" value="2"/>
</dbReference>
<dbReference type="GO" id="GO:0005576">
    <property type="term" value="C:extracellular region"/>
    <property type="evidence" value="ECO:0007669"/>
    <property type="project" value="InterPro"/>
</dbReference>
<dbReference type="CDD" id="cd00023">
    <property type="entry name" value="BBI"/>
    <property type="match status" value="1"/>
</dbReference>
<dbReference type="Pfam" id="PF00228">
    <property type="entry name" value="Bowman-Birk_leg"/>
    <property type="match status" value="1"/>
</dbReference>
<dbReference type="Gramene" id="PAN32032">
    <property type="protein sequence ID" value="PAN32032"/>
    <property type="gene ID" value="PAHAL_5G458300"/>
</dbReference>
<keyword evidence="4" id="KW-1015">Disulfide bond</keyword>
<dbReference type="SMART" id="SM00269">
    <property type="entry name" value="BowB"/>
    <property type="match status" value="2"/>
</dbReference>
<dbReference type="Gene3D" id="2.10.69.10">
    <property type="entry name" value="Cysteine Protease (Bromelain) Inhibitor, subunit H"/>
    <property type="match status" value="2"/>
</dbReference>
<keyword evidence="6" id="KW-0732">Signal</keyword>
<dbReference type="InterPro" id="IPR000877">
    <property type="entry name" value="Prot_inh_BBI"/>
</dbReference>
<sequence>MEKRALLLVVVILLVGGLSAAAAAGSGDTAVIRLPSDAAASERPWTCCDRQPCTKSAPPFCSCHDTLEQCHDACKECARVRDSDPPRYICKDIYVGDPAPRCHRDERNQALHRGPQEMAVVRGAKKGNGQERPWKCCDRAVPGPTTHGKVVWYCMDKVEHCTCKECMKLEGSHRYYCLDGYKGSDPGPSCTHA</sequence>
<keyword evidence="3 5" id="KW-0722">Serine protease inhibitor</keyword>
<evidence type="ECO:0000313" key="8">
    <source>
        <dbReference type="EMBL" id="PAN32032.1"/>
    </source>
</evidence>
<dbReference type="PANTHER" id="PTHR33479:SF22">
    <property type="entry name" value="BOWMAN-BIRK TYPE BRAN TRYPSIN INHIBITOR"/>
    <property type="match status" value="1"/>
</dbReference>
<gene>
    <name evidence="8" type="ORF">PAHAL_5G458300</name>
</gene>
<dbReference type="EMBL" id="CM008050">
    <property type="protein sequence ID" value="PAN32032.1"/>
    <property type="molecule type" value="Genomic_DNA"/>
</dbReference>
<dbReference type="GO" id="GO:0004867">
    <property type="term" value="F:serine-type endopeptidase inhibitor activity"/>
    <property type="evidence" value="ECO:0007669"/>
    <property type="project" value="UniProtKB-KW"/>
</dbReference>
<evidence type="ECO:0000259" key="7">
    <source>
        <dbReference type="PROSITE" id="PS00281"/>
    </source>
</evidence>
<dbReference type="Proteomes" id="UP000243499">
    <property type="component" value="Chromosome 5"/>
</dbReference>
<evidence type="ECO:0000256" key="2">
    <source>
        <dbReference type="ARBA" id="ARBA00022690"/>
    </source>
</evidence>
<organism evidence="8">
    <name type="scientific">Panicum hallii</name>
    <dbReference type="NCBI Taxonomy" id="206008"/>
    <lineage>
        <taxon>Eukaryota</taxon>
        <taxon>Viridiplantae</taxon>
        <taxon>Streptophyta</taxon>
        <taxon>Embryophyta</taxon>
        <taxon>Tracheophyta</taxon>
        <taxon>Spermatophyta</taxon>
        <taxon>Magnoliopsida</taxon>
        <taxon>Liliopsida</taxon>
        <taxon>Poales</taxon>
        <taxon>Poaceae</taxon>
        <taxon>PACMAD clade</taxon>
        <taxon>Panicoideae</taxon>
        <taxon>Panicodae</taxon>
        <taxon>Paniceae</taxon>
        <taxon>Panicinae</taxon>
        <taxon>Panicum</taxon>
        <taxon>Panicum sect. Panicum</taxon>
    </lineage>
</organism>
<feature type="signal peptide" evidence="6">
    <location>
        <begin position="1"/>
        <end position="23"/>
    </location>
</feature>
<evidence type="ECO:0000256" key="5">
    <source>
        <dbReference type="RuleBase" id="RU003856"/>
    </source>
</evidence>
<comment type="similarity">
    <text evidence="1 5">Belongs to the Bowman-Birk serine protease inhibitor family.</text>
</comment>
<name>A0A2S3HXE8_9POAL</name>
<evidence type="ECO:0000256" key="4">
    <source>
        <dbReference type="ARBA" id="ARBA00023157"/>
    </source>
</evidence>
<accession>A0A2S3HXE8</accession>
<protein>
    <recommendedName>
        <fullName evidence="7">Bowman-Birk serine protease inhibitors family domain-containing protein</fullName>
    </recommendedName>
</protein>
<evidence type="ECO:0000256" key="3">
    <source>
        <dbReference type="ARBA" id="ARBA00022900"/>
    </source>
</evidence>
<reference evidence="8" key="1">
    <citation type="submission" date="2018-04" db="EMBL/GenBank/DDBJ databases">
        <title>WGS assembly of Panicum hallii.</title>
        <authorList>
            <person name="Lovell J."/>
            <person name="Jenkins J."/>
            <person name="Lowry D."/>
            <person name="Mamidi S."/>
            <person name="Sreedasyam A."/>
            <person name="Weng X."/>
            <person name="Barry K."/>
            <person name="Bonette J."/>
            <person name="Campitelli B."/>
            <person name="Daum C."/>
            <person name="Gordon S."/>
            <person name="Gould B."/>
            <person name="Lipzen A."/>
            <person name="Macqueen A."/>
            <person name="Palacio-Mejia J."/>
            <person name="Plott C."/>
            <person name="Shakirov E."/>
            <person name="Shu S."/>
            <person name="Yoshinaga Y."/>
            <person name="Zane M."/>
            <person name="Rokhsar D."/>
            <person name="Grimwood J."/>
            <person name="Schmutz J."/>
            <person name="Juenger T."/>
        </authorList>
    </citation>
    <scope>NUCLEOTIDE SEQUENCE [LARGE SCALE GENOMIC DNA]</scope>
    <source>
        <strain evidence="8">FIL2</strain>
    </source>
</reference>
<feature type="chain" id="PRO_5015403551" description="Bowman-Birk serine protease inhibitors family domain-containing protein" evidence="6">
    <location>
        <begin position="24"/>
        <end position="193"/>
    </location>
</feature>
<evidence type="ECO:0000256" key="1">
    <source>
        <dbReference type="ARBA" id="ARBA00008506"/>
    </source>
</evidence>
<dbReference type="AlphaFoldDB" id="A0A2S3HXE8"/>
<dbReference type="PANTHER" id="PTHR33479">
    <property type="entry name" value="BOWMAN-BIRK TYPE BRAN TRYPSIN INHIBITOR"/>
    <property type="match status" value="1"/>
</dbReference>
<dbReference type="InterPro" id="IPR035995">
    <property type="entry name" value="Bowman-Birk_prot_inh"/>
</dbReference>